<keyword evidence="4" id="KW-1185">Reference proteome</keyword>
<organism evidence="3 4">
    <name type="scientific">Hymenobacter negativus</name>
    <dbReference type="NCBI Taxonomy" id="2795026"/>
    <lineage>
        <taxon>Bacteria</taxon>
        <taxon>Pseudomonadati</taxon>
        <taxon>Bacteroidota</taxon>
        <taxon>Cytophagia</taxon>
        <taxon>Cytophagales</taxon>
        <taxon>Hymenobacteraceae</taxon>
        <taxon>Hymenobacter</taxon>
    </lineage>
</organism>
<protein>
    <recommendedName>
        <fullName evidence="5">Phage tail tape measure protein</fullName>
    </recommendedName>
</protein>
<sequence>MANVRQDNVQIKLEIDGSQSRTELDNLTRKAQVLQDGMKGLKKGSEEYVNANKELSQVRGRMEELRNEIGLTSLTSDQLKAKSRELNRELGQLTPNTESFLNKAEELAAVDARLAQVRAEAKGVKEELNNAGGGVLDFIKKAAGFAGIQLGVQAAISGLKQLGSESIDAAAKGSDSIADMEKSLNLTTAGAKALRGQLEGIDTRTAQSELEAIAVGGGQLGVAAADVDEFTQSVDQAVVALGDEFTGGVADVTKSIGGLQKLFKTTADLKPDQAITKIGSALNALGADGSATSPVVADFTARIGQLGDLAPEITQTLGLGAAFQELGLSAEISSGGLSNILLTASKDTAGFGKQIGLTSAEFQQLINTDPNEVILRLAASFKGASNTEIISTLDKLGIKSQEATKVVSLLASQTDIVRQKQALASAEFAKGTSLTDEFNKKNTNAAAEVAKAEKGFAQFRQELGELLIPIYIKFLQYAGLLLDVLKAVPSFVAENKTAFGLLALAVLAFNAEQIKAQASTLRTLVLQKLVALGVLTEVEGKYTLITATELQTAAQEGLNTALAANPIGLVITLLALFAFGLKQLYDRSEAFRAAVDSLFTMLRPLGALFGSLFDQLVPLGKELGAFFSSFSTGKGGLELFGQVVAVAVVLPLKTLVAGVQLAIDALGLFIDANKRVANFFGANFKIDDTAFDTFTQHAKANAKSILSTLTGQDGAEAKAAQTKRYNDYYAELQQREHLRLLAAEQARAEEKKAAVAKKAEEAKNDLESLKERLANIKAALALVQQGSAEELRLKIQEVATKRDIDLLGEKKTAGDRKVVVAEAARDIRQLKADFAKKEQEEAEKRAKEQADVEKKIADLKAAQLTDETERKILQLQAAAEKEKATAKGTAEQVAEQRKLLDAKLATDIAELRRARAQKDAEEELGIEKQRNDLIVNEWVRRAAQLRTAAAGEQLKILDSDRNAAEKRRLVQEKLQRDLLQLEADRVRQQAEIEARILAIDQDIALRRIERRRQQSAEFSAARAQADADEQALRRQQLDAQYAEEYFQQGISEDTKLAITRRYLDEKQALEEEYADRAKARNQAGAEFALNIGSQAIQTLSDFAKIDGDKELIRIERSKKQRLAQLELEYKAGRVAKESYEQQKSNIEANYDLQTRKVKKEAAEKDKAFNIAQAIIAGVLAVLKAGGPFTPTGFATSIAAAASVAKIIATPIPEFAKGTLFGGDKLKLGWREKVRRFASGGINPVAGVPSVGQLHGGGGIRMVDGATGEHLGEWERGEPYMILSRDTYANNRELVDDLLDTSINRGGAPVRRRGAGYYEDGGTPGGAPGAGGGTTGGSNQELVQAVRETRDAVLGLPSRQRIDWTNEDTANIEDQLAERESDRDSNAIR</sequence>
<evidence type="ECO:0000313" key="3">
    <source>
        <dbReference type="EMBL" id="MBO2007542.1"/>
    </source>
</evidence>
<evidence type="ECO:0000313" key="4">
    <source>
        <dbReference type="Proteomes" id="UP000664369"/>
    </source>
</evidence>
<feature type="coiled-coil region" evidence="1">
    <location>
        <begin position="820"/>
        <end position="885"/>
    </location>
</feature>
<reference evidence="3 4" key="1">
    <citation type="submission" date="2021-03" db="EMBL/GenBank/DDBJ databases">
        <authorList>
            <person name="Kim M.K."/>
        </authorList>
    </citation>
    <scope>NUCLEOTIDE SEQUENCE [LARGE SCALE GENOMIC DNA]</scope>
    <source>
        <strain evidence="3 4">BT442</strain>
    </source>
</reference>
<evidence type="ECO:0008006" key="5">
    <source>
        <dbReference type="Google" id="ProtNLM"/>
    </source>
</evidence>
<keyword evidence="1" id="KW-0175">Coiled coil</keyword>
<gene>
    <name evidence="3" type="ORF">J4E00_00670</name>
</gene>
<comment type="caution">
    <text evidence="3">The sequence shown here is derived from an EMBL/GenBank/DDBJ whole genome shotgun (WGS) entry which is preliminary data.</text>
</comment>
<dbReference type="EMBL" id="JAGETZ010000001">
    <property type="protein sequence ID" value="MBO2007542.1"/>
    <property type="molecule type" value="Genomic_DNA"/>
</dbReference>
<feature type="coiled-coil region" evidence="1">
    <location>
        <begin position="1122"/>
        <end position="1156"/>
    </location>
</feature>
<proteinExistence type="predicted"/>
<dbReference type="Proteomes" id="UP000664369">
    <property type="component" value="Unassembled WGS sequence"/>
</dbReference>
<evidence type="ECO:0000256" key="2">
    <source>
        <dbReference type="SAM" id="MobiDB-lite"/>
    </source>
</evidence>
<feature type="compositionally biased region" description="Gly residues" evidence="2">
    <location>
        <begin position="1321"/>
        <end position="1335"/>
    </location>
</feature>
<feature type="coiled-coil region" evidence="1">
    <location>
        <begin position="741"/>
        <end position="786"/>
    </location>
</feature>
<name>A0ABS3Q8H7_9BACT</name>
<evidence type="ECO:0000256" key="1">
    <source>
        <dbReference type="SAM" id="Coils"/>
    </source>
</evidence>
<feature type="region of interest" description="Disordered" evidence="2">
    <location>
        <begin position="1309"/>
        <end position="1337"/>
    </location>
</feature>
<dbReference type="RefSeq" id="WP_208173080.1">
    <property type="nucleotide sequence ID" value="NZ_JAGETZ010000001.1"/>
</dbReference>
<accession>A0ABS3Q8H7</accession>